<organism evidence="2 3">
    <name type="scientific">Allocatelliglobosispora scoriae</name>
    <dbReference type="NCBI Taxonomy" id="643052"/>
    <lineage>
        <taxon>Bacteria</taxon>
        <taxon>Bacillati</taxon>
        <taxon>Actinomycetota</taxon>
        <taxon>Actinomycetes</taxon>
        <taxon>Micromonosporales</taxon>
        <taxon>Micromonosporaceae</taxon>
        <taxon>Allocatelliglobosispora</taxon>
    </lineage>
</organism>
<keyword evidence="3" id="KW-1185">Reference proteome</keyword>
<evidence type="ECO:0000313" key="2">
    <source>
        <dbReference type="EMBL" id="MBB5867036.1"/>
    </source>
</evidence>
<feature type="transmembrane region" description="Helical" evidence="1">
    <location>
        <begin position="104"/>
        <end position="123"/>
    </location>
</feature>
<dbReference type="Proteomes" id="UP000587527">
    <property type="component" value="Unassembled WGS sequence"/>
</dbReference>
<evidence type="ECO:0000256" key="1">
    <source>
        <dbReference type="SAM" id="Phobius"/>
    </source>
</evidence>
<keyword evidence="1" id="KW-0812">Transmembrane</keyword>
<reference evidence="2 3" key="1">
    <citation type="submission" date="2020-08" db="EMBL/GenBank/DDBJ databases">
        <title>Sequencing the genomes of 1000 actinobacteria strains.</title>
        <authorList>
            <person name="Klenk H.-P."/>
        </authorList>
    </citation>
    <scope>NUCLEOTIDE SEQUENCE [LARGE SCALE GENOMIC DNA]</scope>
    <source>
        <strain evidence="2 3">DSM 45362</strain>
    </source>
</reference>
<protein>
    <recommendedName>
        <fullName evidence="4">SHOCT domain-containing protein</fullName>
    </recommendedName>
</protein>
<evidence type="ECO:0000313" key="3">
    <source>
        <dbReference type="Proteomes" id="UP000587527"/>
    </source>
</evidence>
<dbReference type="RefSeq" id="WP_184831310.1">
    <property type="nucleotide sequence ID" value="NZ_JACHMN010000001.1"/>
</dbReference>
<accession>A0A841BIL8</accession>
<keyword evidence="1" id="KW-0472">Membrane</keyword>
<keyword evidence="1" id="KW-1133">Transmembrane helix</keyword>
<dbReference type="AlphaFoldDB" id="A0A841BIL8"/>
<feature type="transmembrane region" description="Helical" evidence="1">
    <location>
        <begin position="78"/>
        <end position="98"/>
    </location>
</feature>
<gene>
    <name evidence="2" type="ORF">F4553_000415</name>
</gene>
<comment type="caution">
    <text evidence="2">The sequence shown here is derived from an EMBL/GenBank/DDBJ whole genome shotgun (WGS) entry which is preliminary data.</text>
</comment>
<sequence>MDPSAPRRLTLARIAGIGCAALLTLAAGRLLVDGITIQNEAGAESAGSALRIVGGLLLAITGLTWAGGLCYRGGTAGRLPLGLVLWICLSFGLLGGYWANRSPVMLIVVAVTLPFAVLSVVMHERWRARQLGREQRDEGRVAALTARGVISSGVVIGVQQTGRTSGEDPELLLNVRFTVDGSERTGTATAFYPEHDLPRSGDQVIVRYLPEDPAVVDIQENRVPVVPAPAGGLSLELERLARLHRDGSLTDGEFSAAKSRLLG</sequence>
<feature type="transmembrane region" description="Helical" evidence="1">
    <location>
        <begin position="52"/>
        <end position="71"/>
    </location>
</feature>
<proteinExistence type="predicted"/>
<evidence type="ECO:0008006" key="4">
    <source>
        <dbReference type="Google" id="ProtNLM"/>
    </source>
</evidence>
<feature type="transmembrane region" description="Helical" evidence="1">
    <location>
        <begin position="12"/>
        <end position="32"/>
    </location>
</feature>
<dbReference type="EMBL" id="JACHMN010000001">
    <property type="protein sequence ID" value="MBB5867036.1"/>
    <property type="molecule type" value="Genomic_DNA"/>
</dbReference>
<name>A0A841BIL8_9ACTN</name>